<feature type="non-terminal residue" evidence="1">
    <location>
        <position position="1"/>
    </location>
</feature>
<dbReference type="AlphaFoldDB" id="A0A9D4AAR6"/>
<reference evidence="1 2" key="1">
    <citation type="journal article" date="2021" name="Plant Biotechnol. J.">
        <title>Multi-omics assisted identification of the key and species-specific regulatory components of drought-tolerant mechanisms in Gossypium stocksii.</title>
        <authorList>
            <person name="Yu D."/>
            <person name="Ke L."/>
            <person name="Zhang D."/>
            <person name="Wu Y."/>
            <person name="Sun Y."/>
            <person name="Mei J."/>
            <person name="Sun J."/>
            <person name="Sun Y."/>
        </authorList>
    </citation>
    <scope>NUCLEOTIDE SEQUENCE [LARGE SCALE GENOMIC DNA]</scope>
    <source>
        <strain evidence="2">cv. E1</strain>
        <tissue evidence="1">Leaf</tissue>
    </source>
</reference>
<accession>A0A9D4AAR6</accession>
<evidence type="ECO:0000313" key="2">
    <source>
        <dbReference type="Proteomes" id="UP000828251"/>
    </source>
</evidence>
<organism evidence="1 2">
    <name type="scientific">Gossypium stocksii</name>
    <dbReference type="NCBI Taxonomy" id="47602"/>
    <lineage>
        <taxon>Eukaryota</taxon>
        <taxon>Viridiplantae</taxon>
        <taxon>Streptophyta</taxon>
        <taxon>Embryophyta</taxon>
        <taxon>Tracheophyta</taxon>
        <taxon>Spermatophyta</taxon>
        <taxon>Magnoliopsida</taxon>
        <taxon>eudicotyledons</taxon>
        <taxon>Gunneridae</taxon>
        <taxon>Pentapetalae</taxon>
        <taxon>rosids</taxon>
        <taxon>malvids</taxon>
        <taxon>Malvales</taxon>
        <taxon>Malvaceae</taxon>
        <taxon>Malvoideae</taxon>
        <taxon>Gossypium</taxon>
    </lineage>
</organism>
<protein>
    <submittedName>
        <fullName evidence="1">Uncharacterized protein</fullName>
    </submittedName>
</protein>
<sequence length="147" mass="15888">GFGMNLSSCSDFGEHLNLSDLGHSQPATQVVCLVHIQSPVKLFGELITNFLVCICLGTMQYTPSILAIGELSSSLKLGAHFHLSIFVHLSLRSFSSGEPICLNSRKICMLVTAARGEGRFSFENGMKTKHQKDLSPLDNTSIGFGLS</sequence>
<proteinExistence type="predicted"/>
<keyword evidence="2" id="KW-1185">Reference proteome</keyword>
<name>A0A9D4AAR6_9ROSI</name>
<comment type="caution">
    <text evidence="1">The sequence shown here is derived from an EMBL/GenBank/DDBJ whole genome shotgun (WGS) entry which is preliminary data.</text>
</comment>
<evidence type="ECO:0000313" key="1">
    <source>
        <dbReference type="EMBL" id="KAH1098586.1"/>
    </source>
</evidence>
<gene>
    <name evidence="1" type="ORF">J1N35_015507</name>
</gene>
<dbReference type="Proteomes" id="UP000828251">
    <property type="component" value="Unassembled WGS sequence"/>
</dbReference>
<dbReference type="EMBL" id="JAIQCV010000005">
    <property type="protein sequence ID" value="KAH1098586.1"/>
    <property type="molecule type" value="Genomic_DNA"/>
</dbReference>